<dbReference type="InterPro" id="IPR001810">
    <property type="entry name" value="F-box_dom"/>
</dbReference>
<protein>
    <recommendedName>
        <fullName evidence="1">F-box domain-containing protein</fullName>
    </recommendedName>
</protein>
<gene>
    <name evidence="2" type="ORF">D9611_013943</name>
</gene>
<dbReference type="OrthoDB" id="3365698at2759"/>
<dbReference type="AlphaFoldDB" id="A0A8H5AR63"/>
<organism evidence="2 3">
    <name type="scientific">Ephemerocybe angulata</name>
    <dbReference type="NCBI Taxonomy" id="980116"/>
    <lineage>
        <taxon>Eukaryota</taxon>
        <taxon>Fungi</taxon>
        <taxon>Dikarya</taxon>
        <taxon>Basidiomycota</taxon>
        <taxon>Agaricomycotina</taxon>
        <taxon>Agaricomycetes</taxon>
        <taxon>Agaricomycetidae</taxon>
        <taxon>Agaricales</taxon>
        <taxon>Agaricineae</taxon>
        <taxon>Psathyrellaceae</taxon>
        <taxon>Ephemerocybe</taxon>
    </lineage>
</organism>
<comment type="caution">
    <text evidence="2">The sequence shown here is derived from an EMBL/GenBank/DDBJ whole genome shotgun (WGS) entry which is preliminary data.</text>
</comment>
<dbReference type="SUPFAM" id="SSF81383">
    <property type="entry name" value="F-box domain"/>
    <property type="match status" value="1"/>
</dbReference>
<evidence type="ECO:0000259" key="1">
    <source>
        <dbReference type="Pfam" id="PF12937"/>
    </source>
</evidence>
<proteinExistence type="predicted"/>
<dbReference type="EMBL" id="JAACJK010000235">
    <property type="protein sequence ID" value="KAF5309590.1"/>
    <property type="molecule type" value="Genomic_DNA"/>
</dbReference>
<name>A0A8H5AR63_9AGAR</name>
<dbReference type="InterPro" id="IPR036047">
    <property type="entry name" value="F-box-like_dom_sf"/>
</dbReference>
<sequence>MPENGTPSISYLLDSNTPPKPVEIPVVESRIRDLVDKISELRKLEVELERHRAVLSPVRRIPREVLGHVFTFLHPYEGGEKVRNAAGRKDLLQLSLVCKLWRDATLVTHELWTGLQIRPRHSLESLKSVRAWFCQAGSLPRRLQYEGWTLGDGDRFTDRPRRYCSCGDLYSRPEPRPCLLAASALPQLLTNGPRLDHLTLKCANTVCFGHFLDAMDTLRQDPTTPESRPWDTLRSLSIKFRNTMLQHDPQLGDIIVSHLERLPIVDSLAVDLPSSWSAFDPDFDTSHLELKILPSLIECLTTFYISCTWSGPHLLKLLPHCCNVETLTINFENSGNPLADMGDHPLVRNYSASPFVLPKLRTLRTRMARDLELLDLMQAPQLVNLDIGMFPTTEKLSEDDLLFPIASFLERSGTAQSLRTFQLRACHIDAEHLFPIISNLNALTALTLDDVKVEMRILWKMFREHDAGIQGGYGLSFSRLERLDILQLPPGYQLDPIVDYIKERGPSLKFQLVASYNVPEQRVMKEEDVRETLRFSRSGVRASIVPVVKWTQYV</sequence>
<feature type="domain" description="F-box" evidence="1">
    <location>
        <begin position="60"/>
        <end position="114"/>
    </location>
</feature>
<dbReference type="Gene3D" id="1.20.1280.50">
    <property type="match status" value="1"/>
</dbReference>
<dbReference type="Pfam" id="PF12937">
    <property type="entry name" value="F-box-like"/>
    <property type="match status" value="1"/>
</dbReference>
<evidence type="ECO:0000313" key="3">
    <source>
        <dbReference type="Proteomes" id="UP000541558"/>
    </source>
</evidence>
<dbReference type="Proteomes" id="UP000541558">
    <property type="component" value="Unassembled WGS sequence"/>
</dbReference>
<dbReference type="InterPro" id="IPR032675">
    <property type="entry name" value="LRR_dom_sf"/>
</dbReference>
<reference evidence="2 3" key="1">
    <citation type="journal article" date="2020" name="ISME J.">
        <title>Uncovering the hidden diversity of litter-decomposition mechanisms in mushroom-forming fungi.</title>
        <authorList>
            <person name="Floudas D."/>
            <person name="Bentzer J."/>
            <person name="Ahren D."/>
            <person name="Johansson T."/>
            <person name="Persson P."/>
            <person name="Tunlid A."/>
        </authorList>
    </citation>
    <scope>NUCLEOTIDE SEQUENCE [LARGE SCALE GENOMIC DNA]</scope>
    <source>
        <strain evidence="2 3">CBS 175.51</strain>
    </source>
</reference>
<evidence type="ECO:0000313" key="2">
    <source>
        <dbReference type="EMBL" id="KAF5309590.1"/>
    </source>
</evidence>
<keyword evidence="3" id="KW-1185">Reference proteome</keyword>
<dbReference type="Gene3D" id="3.80.10.10">
    <property type="entry name" value="Ribonuclease Inhibitor"/>
    <property type="match status" value="1"/>
</dbReference>
<accession>A0A8H5AR63</accession>